<reference evidence="1" key="1">
    <citation type="submission" date="2021-03" db="EMBL/GenBank/DDBJ databases">
        <authorList>
            <consortium name="DOE Joint Genome Institute"/>
            <person name="Ahrendt S."/>
            <person name="Looney B.P."/>
            <person name="Miyauchi S."/>
            <person name="Morin E."/>
            <person name="Drula E."/>
            <person name="Courty P.E."/>
            <person name="Chicoki N."/>
            <person name="Fauchery L."/>
            <person name="Kohler A."/>
            <person name="Kuo A."/>
            <person name="Labutti K."/>
            <person name="Pangilinan J."/>
            <person name="Lipzen A."/>
            <person name="Riley R."/>
            <person name="Andreopoulos W."/>
            <person name="He G."/>
            <person name="Johnson J."/>
            <person name="Barry K.W."/>
            <person name="Grigoriev I.V."/>
            <person name="Nagy L."/>
            <person name="Hibbett D."/>
            <person name="Henrissat B."/>
            <person name="Matheny P.B."/>
            <person name="Labbe J."/>
            <person name="Martin F."/>
        </authorList>
    </citation>
    <scope>NUCLEOTIDE SEQUENCE</scope>
    <source>
        <strain evidence="1">HHB10654</strain>
    </source>
</reference>
<evidence type="ECO:0000313" key="2">
    <source>
        <dbReference type="Proteomes" id="UP000814140"/>
    </source>
</evidence>
<accession>A0ACB8SJ08</accession>
<dbReference type="EMBL" id="MU277262">
    <property type="protein sequence ID" value="KAI0056559.1"/>
    <property type="molecule type" value="Genomic_DNA"/>
</dbReference>
<comment type="caution">
    <text evidence="1">The sequence shown here is derived from an EMBL/GenBank/DDBJ whole genome shotgun (WGS) entry which is preliminary data.</text>
</comment>
<organism evidence="1 2">
    <name type="scientific">Artomyces pyxidatus</name>
    <dbReference type="NCBI Taxonomy" id="48021"/>
    <lineage>
        <taxon>Eukaryota</taxon>
        <taxon>Fungi</taxon>
        <taxon>Dikarya</taxon>
        <taxon>Basidiomycota</taxon>
        <taxon>Agaricomycotina</taxon>
        <taxon>Agaricomycetes</taxon>
        <taxon>Russulales</taxon>
        <taxon>Auriscalpiaceae</taxon>
        <taxon>Artomyces</taxon>
    </lineage>
</organism>
<protein>
    <submittedName>
        <fullName evidence="1">Uncharacterized protein</fullName>
    </submittedName>
</protein>
<evidence type="ECO:0000313" key="1">
    <source>
        <dbReference type="EMBL" id="KAI0056559.1"/>
    </source>
</evidence>
<feature type="non-terminal residue" evidence="1">
    <location>
        <position position="1"/>
    </location>
</feature>
<name>A0ACB8SJ08_9AGAM</name>
<proteinExistence type="predicted"/>
<reference evidence="1" key="2">
    <citation type="journal article" date="2022" name="New Phytol.">
        <title>Evolutionary transition to the ectomycorrhizal habit in the genomes of a hyperdiverse lineage of mushroom-forming fungi.</title>
        <authorList>
            <person name="Looney B."/>
            <person name="Miyauchi S."/>
            <person name="Morin E."/>
            <person name="Drula E."/>
            <person name="Courty P.E."/>
            <person name="Kohler A."/>
            <person name="Kuo A."/>
            <person name="LaButti K."/>
            <person name="Pangilinan J."/>
            <person name="Lipzen A."/>
            <person name="Riley R."/>
            <person name="Andreopoulos W."/>
            <person name="He G."/>
            <person name="Johnson J."/>
            <person name="Nolan M."/>
            <person name="Tritt A."/>
            <person name="Barry K.W."/>
            <person name="Grigoriev I.V."/>
            <person name="Nagy L.G."/>
            <person name="Hibbett D."/>
            <person name="Henrissat B."/>
            <person name="Matheny P.B."/>
            <person name="Labbe J."/>
            <person name="Martin F.M."/>
        </authorList>
    </citation>
    <scope>NUCLEOTIDE SEQUENCE</scope>
    <source>
        <strain evidence="1">HHB10654</strain>
    </source>
</reference>
<keyword evidence="2" id="KW-1185">Reference proteome</keyword>
<sequence length="566" mass="63107">CDRVFPCQSCVKRGCAEICPDGSLISGKGSRFILANTEQLHEKIVSMSDRIRQLEEALEASHLNSGAPPHPLLSPEQLTVKSSIELYSTVYGNPASPSPPITSPRHTSVGLTRPATALSASTAAQDREDIDPGGAEVSAYLVQLSAYFPLSWSPAARVSGIRQRLRGMLPVREDAQGLCDQVVRHALWQHNPDPSESFIPELIQHVFTAPLHALSPPRLATFFMVLAIGCAVDLRQGPQLADAEHYHHLARVAMGDEDSVQGETSTDSVMAMFFMMWYLLVFHDRKESASVAWGIMGVAARVSQSVYRDGLRWKFLPEQIERRRALFWELVSFDARLSLALGRPPAFPLHYVDTRRPSFPGTTYPMLFFEWNHHFMTLCLQPVIDLVLGAHTPKYSAVTSLDCTIRDVCIPPFLRLPAIDDPGAPAGLILQRAHVSIGRDILLCQLHRTFYMQALDSPEDFIPQHPYIASITSTVYSVCQMIESLDAVYRKEPALAGRFTYFWSNTLEGAVQLCLLLSRFPSCPFVQFTLPHLETCVSLFKTAGTLCPKAEESFVCTFQFFARPWK</sequence>
<gene>
    <name evidence="1" type="ORF">BV25DRAFT_1813826</name>
</gene>
<dbReference type="Proteomes" id="UP000814140">
    <property type="component" value="Unassembled WGS sequence"/>
</dbReference>